<dbReference type="OrthoDB" id="9812260at2"/>
<name>A0A8B2NZ19_9HYPH</name>
<feature type="domain" description="GGDEF" evidence="2">
    <location>
        <begin position="169"/>
        <end position="301"/>
    </location>
</feature>
<dbReference type="GO" id="GO:0005886">
    <property type="term" value="C:plasma membrane"/>
    <property type="evidence" value="ECO:0007669"/>
    <property type="project" value="TreeGrafter"/>
</dbReference>
<dbReference type="InterPro" id="IPR000160">
    <property type="entry name" value="GGDEF_dom"/>
</dbReference>
<proteinExistence type="predicted"/>
<evidence type="ECO:0000259" key="2">
    <source>
        <dbReference type="PROSITE" id="PS50887"/>
    </source>
</evidence>
<dbReference type="EC" id="2.7.7.65" evidence="1"/>
<dbReference type="Proteomes" id="UP000249590">
    <property type="component" value="Unassembled WGS sequence"/>
</dbReference>
<protein>
    <recommendedName>
        <fullName evidence="1">diguanylate cyclase</fullName>
        <ecNumber evidence="1">2.7.7.65</ecNumber>
    </recommendedName>
</protein>
<dbReference type="AlphaFoldDB" id="A0A8B2NZ19"/>
<dbReference type="Pfam" id="PF00990">
    <property type="entry name" value="GGDEF"/>
    <property type="match status" value="1"/>
</dbReference>
<dbReference type="GO" id="GO:1902201">
    <property type="term" value="P:negative regulation of bacterial-type flagellum-dependent cell motility"/>
    <property type="evidence" value="ECO:0007669"/>
    <property type="project" value="TreeGrafter"/>
</dbReference>
<dbReference type="InterPro" id="IPR050469">
    <property type="entry name" value="Diguanylate_Cyclase"/>
</dbReference>
<dbReference type="EMBL" id="QHHQ01000002">
    <property type="protein sequence ID" value="RAI01810.1"/>
    <property type="molecule type" value="Genomic_DNA"/>
</dbReference>
<sequence>MDDVYRTLRQLYESTPVLVAAYDGFDRLRYANSAFRSAFFIKDGETPFWPDLMRRNFMAGRGTVIRNDDFEAWLTGTLARRGKTSFRAFETDLVGGRWLWMTETVQKDGWMLCIASDITSLRADEREIRQERDFALKAASTDDLTGAVNRRFAMGRLADMLRQEEEDERFGCLAVLDLDHFKLINDRYGHNIGDLVLRDFTSRIQSQLRRTDCFGRLGGEEFGLVLPHTTIRQAQLLVERMLVIVRRSRPLIERPDMAYTFSAGIAAGRFGDSVADLYARADAALYAAKRSGRNCTFLEDTEPGQSTVSG</sequence>
<dbReference type="SUPFAM" id="SSF55073">
    <property type="entry name" value="Nucleotide cyclase"/>
    <property type="match status" value="1"/>
</dbReference>
<comment type="caution">
    <text evidence="3">The sequence shown here is derived from an EMBL/GenBank/DDBJ whole genome shotgun (WGS) entry which is preliminary data.</text>
</comment>
<keyword evidence="4" id="KW-1185">Reference proteome</keyword>
<dbReference type="SMART" id="SM00267">
    <property type="entry name" value="GGDEF"/>
    <property type="match status" value="1"/>
</dbReference>
<evidence type="ECO:0000256" key="1">
    <source>
        <dbReference type="ARBA" id="ARBA00012528"/>
    </source>
</evidence>
<dbReference type="CDD" id="cd01949">
    <property type="entry name" value="GGDEF"/>
    <property type="match status" value="1"/>
</dbReference>
<dbReference type="GO" id="GO:0043709">
    <property type="term" value="P:cell adhesion involved in single-species biofilm formation"/>
    <property type="evidence" value="ECO:0007669"/>
    <property type="project" value="TreeGrafter"/>
</dbReference>
<evidence type="ECO:0000313" key="4">
    <source>
        <dbReference type="Proteomes" id="UP000249590"/>
    </source>
</evidence>
<reference evidence="3 4" key="1">
    <citation type="submission" date="2018-05" db="EMBL/GenBank/DDBJ databases">
        <title>Acuticoccus sediminis sp. nov., isolated from deep-sea sediment of Indian Ocean.</title>
        <authorList>
            <person name="Liu X."/>
            <person name="Lai Q."/>
            <person name="Du Y."/>
            <person name="Sun F."/>
            <person name="Zhang X."/>
            <person name="Wang S."/>
            <person name="Shao Z."/>
        </authorList>
    </citation>
    <scope>NUCLEOTIDE SEQUENCE [LARGE SCALE GENOMIC DNA]</scope>
    <source>
        <strain evidence="3 4">PTG4-2</strain>
    </source>
</reference>
<dbReference type="InterPro" id="IPR029787">
    <property type="entry name" value="Nucleotide_cyclase"/>
</dbReference>
<dbReference type="FunFam" id="3.30.70.270:FF:000001">
    <property type="entry name" value="Diguanylate cyclase domain protein"/>
    <property type="match status" value="1"/>
</dbReference>
<gene>
    <name evidence="3" type="ORF">DLJ53_10415</name>
</gene>
<dbReference type="NCBIfam" id="TIGR00254">
    <property type="entry name" value="GGDEF"/>
    <property type="match status" value="1"/>
</dbReference>
<dbReference type="PANTHER" id="PTHR45138:SF24">
    <property type="entry name" value="DIGUANYLATE CYCLASE DGCC-RELATED"/>
    <property type="match status" value="1"/>
</dbReference>
<accession>A0A8B2NZ19</accession>
<evidence type="ECO:0000313" key="3">
    <source>
        <dbReference type="EMBL" id="RAI01810.1"/>
    </source>
</evidence>
<dbReference type="PANTHER" id="PTHR45138">
    <property type="entry name" value="REGULATORY COMPONENTS OF SENSORY TRANSDUCTION SYSTEM"/>
    <property type="match status" value="1"/>
</dbReference>
<dbReference type="RefSeq" id="WP_111344954.1">
    <property type="nucleotide sequence ID" value="NZ_QHHQ01000002.1"/>
</dbReference>
<dbReference type="PROSITE" id="PS50887">
    <property type="entry name" value="GGDEF"/>
    <property type="match status" value="1"/>
</dbReference>
<dbReference type="Gene3D" id="3.30.70.270">
    <property type="match status" value="1"/>
</dbReference>
<organism evidence="3 4">
    <name type="scientific">Acuticoccus sediminis</name>
    <dbReference type="NCBI Taxonomy" id="2184697"/>
    <lineage>
        <taxon>Bacteria</taxon>
        <taxon>Pseudomonadati</taxon>
        <taxon>Pseudomonadota</taxon>
        <taxon>Alphaproteobacteria</taxon>
        <taxon>Hyphomicrobiales</taxon>
        <taxon>Amorphaceae</taxon>
        <taxon>Acuticoccus</taxon>
    </lineage>
</organism>
<dbReference type="GO" id="GO:0052621">
    <property type="term" value="F:diguanylate cyclase activity"/>
    <property type="evidence" value="ECO:0007669"/>
    <property type="project" value="UniProtKB-EC"/>
</dbReference>
<dbReference type="InterPro" id="IPR043128">
    <property type="entry name" value="Rev_trsase/Diguanyl_cyclase"/>
</dbReference>